<sequence length="282" mass="30389">MLPIARQDIHVPTRQGRLFARRWDPAGQGVDRADSIGAGNTAVGSSAANLAPIVLFHDSLGCVDLWRDFPEHLAAATGRSVIAYDRLGFGQSAPNPATLATGFVEAEAHEGFHDLRQALAIGRYIGLGHSVGGGMAICAAAAYPDDCVALITESAQAFAEDRTLDGIRAAQRNFAEPGQLDRLKKYHGDKAAWVLAAWVDTWLSPAFADWNLNDTLRQVRCPVLALHGELDEYGSAAHPERIAGLTGGKQALLENCGHVPHREQERIVLDLASHWLQAVTPR</sequence>
<dbReference type="EMBL" id="CADIJO010000008">
    <property type="protein sequence ID" value="CAB3704065.1"/>
    <property type="molecule type" value="Genomic_DNA"/>
</dbReference>
<name>A0A6S7A6J0_9BURK</name>
<dbReference type="InterPro" id="IPR000073">
    <property type="entry name" value="AB_hydrolase_1"/>
</dbReference>
<feature type="domain" description="AB hydrolase-1" evidence="1">
    <location>
        <begin position="52"/>
        <end position="169"/>
    </location>
</feature>
<keyword evidence="2" id="KW-0456">Lyase</keyword>
<dbReference type="RefSeq" id="WP_175192107.1">
    <property type="nucleotide sequence ID" value="NZ_CADIJO010000008.1"/>
</dbReference>
<dbReference type="SUPFAM" id="SSF53474">
    <property type="entry name" value="alpha/beta-Hydrolases"/>
    <property type="match status" value="1"/>
</dbReference>
<dbReference type="InterPro" id="IPR029058">
    <property type="entry name" value="AB_hydrolase_fold"/>
</dbReference>
<dbReference type="EC" id="4.2.99.20" evidence="2"/>
<accession>A0A6S7A6J0</accession>
<dbReference type="PANTHER" id="PTHR43798">
    <property type="entry name" value="MONOACYLGLYCEROL LIPASE"/>
    <property type="match status" value="1"/>
</dbReference>
<gene>
    <name evidence="2" type="primary">menH_4</name>
    <name evidence="2" type="ORF">LMG3458_02822</name>
</gene>
<dbReference type="InterPro" id="IPR050266">
    <property type="entry name" value="AB_hydrolase_sf"/>
</dbReference>
<dbReference type="Pfam" id="PF00561">
    <property type="entry name" value="Abhydrolase_1"/>
    <property type="match status" value="1"/>
</dbReference>
<proteinExistence type="predicted"/>
<evidence type="ECO:0000313" key="3">
    <source>
        <dbReference type="Proteomes" id="UP000494111"/>
    </source>
</evidence>
<reference evidence="2 3" key="1">
    <citation type="submission" date="2020-04" db="EMBL/GenBank/DDBJ databases">
        <authorList>
            <person name="De Canck E."/>
        </authorList>
    </citation>
    <scope>NUCLEOTIDE SEQUENCE [LARGE SCALE GENOMIC DNA]</scope>
    <source>
        <strain evidence="2 3">LMG 3458</strain>
    </source>
</reference>
<dbReference type="Gene3D" id="3.40.50.1820">
    <property type="entry name" value="alpha/beta hydrolase"/>
    <property type="match status" value="1"/>
</dbReference>
<dbReference type="Proteomes" id="UP000494111">
    <property type="component" value="Unassembled WGS sequence"/>
</dbReference>
<dbReference type="GO" id="GO:0016020">
    <property type="term" value="C:membrane"/>
    <property type="evidence" value="ECO:0007669"/>
    <property type="project" value="TreeGrafter"/>
</dbReference>
<dbReference type="AlphaFoldDB" id="A0A6S7A6J0"/>
<evidence type="ECO:0000313" key="2">
    <source>
        <dbReference type="EMBL" id="CAB3704065.1"/>
    </source>
</evidence>
<organism evidence="2 3">
    <name type="scientific">Achromobacter deleyi</name>
    <dbReference type="NCBI Taxonomy" id="1353891"/>
    <lineage>
        <taxon>Bacteria</taxon>
        <taxon>Pseudomonadati</taxon>
        <taxon>Pseudomonadota</taxon>
        <taxon>Betaproteobacteria</taxon>
        <taxon>Burkholderiales</taxon>
        <taxon>Alcaligenaceae</taxon>
        <taxon>Achromobacter</taxon>
    </lineage>
</organism>
<dbReference type="GO" id="GO:0070205">
    <property type="term" value="F:2-succinyl-6-hydroxy-2,4-cyclohexadiene-1-carboxylate synthase activity"/>
    <property type="evidence" value="ECO:0007669"/>
    <property type="project" value="UniProtKB-EC"/>
</dbReference>
<protein>
    <submittedName>
        <fullName evidence="2">2-succinyl-6-hydroxy-2, 4-cyclohexadiene-1-carboxylate synthase</fullName>
        <ecNumber evidence="2">4.2.99.20</ecNumber>
    </submittedName>
</protein>
<evidence type="ECO:0000259" key="1">
    <source>
        <dbReference type="Pfam" id="PF00561"/>
    </source>
</evidence>
<dbReference type="PANTHER" id="PTHR43798:SF33">
    <property type="entry name" value="HYDROLASE, PUTATIVE (AFU_ORTHOLOGUE AFUA_2G14860)-RELATED"/>
    <property type="match status" value="1"/>
</dbReference>